<gene>
    <name evidence="4" type="ORF">DM01DRAFT_1335871</name>
</gene>
<reference evidence="4 5" key="1">
    <citation type="submission" date="2016-07" db="EMBL/GenBank/DDBJ databases">
        <title>Pervasive Adenine N6-methylation of Active Genes in Fungi.</title>
        <authorList>
            <consortium name="DOE Joint Genome Institute"/>
            <person name="Mondo S.J."/>
            <person name="Dannebaum R.O."/>
            <person name="Kuo R.C."/>
            <person name="Labutti K."/>
            <person name="Haridas S."/>
            <person name="Kuo A."/>
            <person name="Salamov A."/>
            <person name="Ahrendt S.R."/>
            <person name="Lipzen A."/>
            <person name="Sullivan W."/>
            <person name="Andreopoulos W.B."/>
            <person name="Clum A."/>
            <person name="Lindquist E."/>
            <person name="Daum C."/>
            <person name="Ramamoorthy G.K."/>
            <person name="Gryganskyi A."/>
            <person name="Culley D."/>
            <person name="Magnuson J.K."/>
            <person name="James T.Y."/>
            <person name="O'Malley M.A."/>
            <person name="Stajich J.E."/>
            <person name="Spatafora J.W."/>
            <person name="Visel A."/>
            <person name="Grigoriev I.V."/>
        </authorList>
    </citation>
    <scope>NUCLEOTIDE SEQUENCE [LARGE SCALE GENOMIC DNA]</scope>
    <source>
        <strain evidence="4 5">NRRL 3301</strain>
    </source>
</reference>
<evidence type="ECO:0000256" key="3">
    <source>
        <dbReference type="SAM" id="MobiDB-lite"/>
    </source>
</evidence>
<evidence type="ECO:0000313" key="5">
    <source>
        <dbReference type="Proteomes" id="UP000242146"/>
    </source>
</evidence>
<keyword evidence="5" id="KW-1185">Reference proteome</keyword>
<dbReference type="OrthoDB" id="1928087at2759"/>
<dbReference type="PROSITE" id="PS51542">
    <property type="entry name" value="FYRN"/>
    <property type="match status" value="1"/>
</dbReference>
<protein>
    <recommendedName>
        <fullName evidence="6">FYR N-terminal domain-containing protein</fullName>
    </recommendedName>
</protein>
<dbReference type="Proteomes" id="UP000242146">
    <property type="component" value="Unassembled WGS sequence"/>
</dbReference>
<organism evidence="4 5">
    <name type="scientific">Hesseltinella vesiculosa</name>
    <dbReference type="NCBI Taxonomy" id="101127"/>
    <lineage>
        <taxon>Eukaryota</taxon>
        <taxon>Fungi</taxon>
        <taxon>Fungi incertae sedis</taxon>
        <taxon>Mucoromycota</taxon>
        <taxon>Mucoromycotina</taxon>
        <taxon>Mucoromycetes</taxon>
        <taxon>Mucorales</taxon>
        <taxon>Cunninghamellaceae</taxon>
        <taxon>Hesseltinella</taxon>
    </lineage>
</organism>
<feature type="non-terminal residue" evidence="4">
    <location>
        <position position="1"/>
    </location>
</feature>
<evidence type="ECO:0000256" key="1">
    <source>
        <dbReference type="ARBA" id="ARBA00004123"/>
    </source>
</evidence>
<keyword evidence="2" id="KW-0539">Nucleus</keyword>
<evidence type="ECO:0008006" key="6">
    <source>
        <dbReference type="Google" id="ProtNLM"/>
    </source>
</evidence>
<dbReference type="AlphaFoldDB" id="A0A1X2GHN5"/>
<sequence length="288" mass="32541">MDLESNVNQLGISDYEAHRQRQIEQNRQLLRELGLAKDNDDASPPLALLEIPKTEAPNILMPKKKNKYTGSKAATRISLPTSERKSRRLRGEQPDDTVELQDLLDEQDRIRQAAMEAKLKRQRDEDAQILPDNVSVPLTLTSIGTTIWELGKLYTGDDRKKYWSSHGCRYKHPYPIGFRATKSHFGNNYTMTISEGKPGEGPVFSVRVNESQTTFEGPTPTAPWTDACKRSNSQGTRVSGPLFYGFSDLLTMHLIQDMDNYDDCADSETLEKASKRPRRSTRAHPSSS</sequence>
<dbReference type="PROSITE" id="PS51543">
    <property type="entry name" value="FYRC"/>
    <property type="match status" value="1"/>
</dbReference>
<dbReference type="InterPro" id="IPR003889">
    <property type="entry name" value="FYrich_C"/>
</dbReference>
<comment type="caution">
    <text evidence="4">The sequence shown here is derived from an EMBL/GenBank/DDBJ whole genome shotgun (WGS) entry which is preliminary data.</text>
</comment>
<dbReference type="Pfam" id="PF05965">
    <property type="entry name" value="FYRC"/>
    <property type="match status" value="1"/>
</dbReference>
<name>A0A1X2GHN5_9FUNG</name>
<accession>A0A1X2GHN5</accession>
<dbReference type="InterPro" id="IPR003888">
    <property type="entry name" value="FYrich_N"/>
</dbReference>
<dbReference type="Gene3D" id="3.30.160.360">
    <property type="match status" value="1"/>
</dbReference>
<evidence type="ECO:0000256" key="2">
    <source>
        <dbReference type="ARBA" id="ARBA00023242"/>
    </source>
</evidence>
<evidence type="ECO:0000313" key="4">
    <source>
        <dbReference type="EMBL" id="ORX54022.1"/>
    </source>
</evidence>
<dbReference type="EMBL" id="MCGT01000014">
    <property type="protein sequence ID" value="ORX54022.1"/>
    <property type="molecule type" value="Genomic_DNA"/>
</dbReference>
<feature type="region of interest" description="Disordered" evidence="3">
    <location>
        <begin position="266"/>
        <end position="288"/>
    </location>
</feature>
<dbReference type="GO" id="GO:0005634">
    <property type="term" value="C:nucleus"/>
    <property type="evidence" value="ECO:0007669"/>
    <property type="project" value="UniProtKB-SubCell"/>
</dbReference>
<proteinExistence type="predicted"/>
<comment type="subcellular location">
    <subcellularLocation>
        <location evidence="1">Nucleus</location>
    </subcellularLocation>
</comment>